<evidence type="ECO:0000256" key="3">
    <source>
        <dbReference type="ARBA" id="ARBA00022833"/>
    </source>
</evidence>
<dbReference type="OMA" id="QNAMYGH"/>
<keyword evidence="3" id="KW-0862">Zinc</keyword>
<accession>A0A066VVA9</accession>
<name>A0A066VVA9_TILAU</name>
<dbReference type="Gene3D" id="3.90.180.10">
    <property type="entry name" value="Medium-chain alcohol dehydrogenases, catalytic domain"/>
    <property type="match status" value="2"/>
</dbReference>
<dbReference type="Proteomes" id="UP000027361">
    <property type="component" value="Unassembled WGS sequence"/>
</dbReference>
<dbReference type="PANTHER" id="PTHR42813:SF1">
    <property type="entry name" value="DEHYDROGENASE, PUTATIVE (AFU_ORTHOLOGUE AFUA_5G03930)-RELATED"/>
    <property type="match status" value="1"/>
</dbReference>
<dbReference type="GeneID" id="25267052"/>
<dbReference type="HOGENOM" id="CLU_026673_11_3_1"/>
<dbReference type="SUPFAM" id="SSF50129">
    <property type="entry name" value="GroES-like"/>
    <property type="match status" value="1"/>
</dbReference>
<dbReference type="EMBL" id="JMSN01000067">
    <property type="protein sequence ID" value="KDN42739.1"/>
    <property type="molecule type" value="Genomic_DNA"/>
</dbReference>
<keyword evidence="5" id="KW-1185">Reference proteome</keyword>
<keyword evidence="2" id="KW-0479">Metal-binding</keyword>
<dbReference type="OrthoDB" id="3941538at2759"/>
<dbReference type="InterPro" id="IPR011032">
    <property type="entry name" value="GroES-like_sf"/>
</dbReference>
<sequence>MKALTWQSKHPLALKDVPGPTATEARVVIIKITATMICGSDLHLCGGNILQLKKECMGVFNDAGQAVKFSISCGECKFCKMNLNSVCERTNSSNGMDKLYDHTLKVPDGLLDERAFMLTDISCTSYHSRAENAAIWGAGPIGQHFVQWLQVFGAKGIILIDNVQTHLDYAKCTLNDVATHAGKAQIKTLNFNSKADCPRGQFLTKKLYELEPLGINVRFDEAGFRYERSIAHTAIRAVALKTDTPETRNECIQAIPKFVRISTAADCAGLGNGFNIGGLMEKCLNGFSNCHAPVQLYATEVLEKYINFSIDMFPKLYVAFNEKRFDEEHKPILK</sequence>
<dbReference type="PANTHER" id="PTHR42813">
    <property type="entry name" value="ZINC-TYPE ALCOHOL DEHYDROGENASE-LIKE"/>
    <property type="match status" value="1"/>
</dbReference>
<evidence type="ECO:0000256" key="2">
    <source>
        <dbReference type="ARBA" id="ARBA00022723"/>
    </source>
</evidence>
<evidence type="ECO:0000313" key="5">
    <source>
        <dbReference type="Proteomes" id="UP000027361"/>
    </source>
</evidence>
<comment type="cofactor">
    <cofactor evidence="1">
        <name>Zn(2+)</name>
        <dbReference type="ChEBI" id="CHEBI:29105"/>
    </cofactor>
</comment>
<evidence type="ECO:0000313" key="4">
    <source>
        <dbReference type="EMBL" id="KDN42739.1"/>
    </source>
</evidence>
<protein>
    <submittedName>
        <fullName evidence="4">GroES-like protein</fullName>
    </submittedName>
</protein>
<organism evidence="4 5">
    <name type="scientific">Tilletiaria anomala (strain ATCC 24038 / CBS 436.72 / UBC 951)</name>
    <dbReference type="NCBI Taxonomy" id="1037660"/>
    <lineage>
        <taxon>Eukaryota</taxon>
        <taxon>Fungi</taxon>
        <taxon>Dikarya</taxon>
        <taxon>Basidiomycota</taxon>
        <taxon>Ustilaginomycotina</taxon>
        <taxon>Exobasidiomycetes</taxon>
        <taxon>Georgefischeriales</taxon>
        <taxon>Tilletiariaceae</taxon>
        <taxon>Tilletiaria</taxon>
    </lineage>
</organism>
<dbReference type="AlphaFoldDB" id="A0A066VVA9"/>
<gene>
    <name evidence="4" type="ORF">K437DRAFT_291204</name>
</gene>
<dbReference type="InParanoid" id="A0A066VVA9"/>
<dbReference type="Gene3D" id="3.40.50.720">
    <property type="entry name" value="NAD(P)-binding Rossmann-like Domain"/>
    <property type="match status" value="1"/>
</dbReference>
<proteinExistence type="predicted"/>
<dbReference type="RefSeq" id="XP_013242163.1">
    <property type="nucleotide sequence ID" value="XM_013386709.1"/>
</dbReference>
<comment type="caution">
    <text evidence="4">The sequence shown here is derived from an EMBL/GenBank/DDBJ whole genome shotgun (WGS) entry which is preliminary data.</text>
</comment>
<reference evidence="4 5" key="1">
    <citation type="submission" date="2014-05" db="EMBL/GenBank/DDBJ databases">
        <title>Draft genome sequence of a rare smut relative, Tilletiaria anomala UBC 951.</title>
        <authorList>
            <consortium name="DOE Joint Genome Institute"/>
            <person name="Toome M."/>
            <person name="Kuo A."/>
            <person name="Henrissat B."/>
            <person name="Lipzen A."/>
            <person name="Tritt A."/>
            <person name="Yoshinaga Y."/>
            <person name="Zane M."/>
            <person name="Barry K."/>
            <person name="Grigoriev I.V."/>
            <person name="Spatafora J.W."/>
            <person name="Aimea M.C."/>
        </authorList>
    </citation>
    <scope>NUCLEOTIDE SEQUENCE [LARGE SCALE GENOMIC DNA]</scope>
    <source>
        <strain evidence="4 5">UBC 951</strain>
    </source>
</reference>
<dbReference type="GO" id="GO:0046872">
    <property type="term" value="F:metal ion binding"/>
    <property type="evidence" value="ECO:0007669"/>
    <property type="project" value="UniProtKB-KW"/>
</dbReference>
<dbReference type="STRING" id="1037660.A0A066VVA9"/>
<evidence type="ECO:0000256" key="1">
    <source>
        <dbReference type="ARBA" id="ARBA00001947"/>
    </source>
</evidence>